<feature type="compositionally biased region" description="Low complexity" evidence="1">
    <location>
        <begin position="232"/>
        <end position="257"/>
    </location>
</feature>
<feature type="region of interest" description="Disordered" evidence="1">
    <location>
        <begin position="232"/>
        <end position="267"/>
    </location>
</feature>
<evidence type="ECO:0000313" key="4">
    <source>
        <dbReference type="Proteomes" id="UP001140453"/>
    </source>
</evidence>
<keyword evidence="2" id="KW-1133">Transmembrane helix</keyword>
<evidence type="ECO:0000256" key="2">
    <source>
        <dbReference type="SAM" id="Phobius"/>
    </source>
</evidence>
<gene>
    <name evidence="3" type="ORF">N0V93_002630</name>
</gene>
<dbReference type="PROSITE" id="PS51257">
    <property type="entry name" value="PROKAR_LIPOPROTEIN"/>
    <property type="match status" value="1"/>
</dbReference>
<keyword evidence="2" id="KW-0472">Membrane</keyword>
<evidence type="ECO:0000313" key="3">
    <source>
        <dbReference type="EMBL" id="KAJ4393420.1"/>
    </source>
</evidence>
<dbReference type="EMBL" id="JAPEVB010000002">
    <property type="protein sequence ID" value="KAJ4393420.1"/>
    <property type="molecule type" value="Genomic_DNA"/>
</dbReference>
<name>A0A9W8YV57_9PEZI</name>
<organism evidence="3 4">
    <name type="scientific">Gnomoniopsis smithogilvyi</name>
    <dbReference type="NCBI Taxonomy" id="1191159"/>
    <lineage>
        <taxon>Eukaryota</taxon>
        <taxon>Fungi</taxon>
        <taxon>Dikarya</taxon>
        <taxon>Ascomycota</taxon>
        <taxon>Pezizomycotina</taxon>
        <taxon>Sordariomycetes</taxon>
        <taxon>Sordariomycetidae</taxon>
        <taxon>Diaporthales</taxon>
        <taxon>Gnomoniaceae</taxon>
        <taxon>Gnomoniopsis</taxon>
    </lineage>
</organism>
<keyword evidence="4" id="KW-1185">Reference proteome</keyword>
<feature type="compositionally biased region" description="Low complexity" evidence="1">
    <location>
        <begin position="526"/>
        <end position="535"/>
    </location>
</feature>
<reference evidence="3" key="1">
    <citation type="submission" date="2022-10" db="EMBL/GenBank/DDBJ databases">
        <title>Tapping the CABI collections for fungal endophytes: first genome assemblies for Collariella, Neodidymelliopsis, Ascochyta clinopodiicola, Didymella pomorum, Didymosphaeria variabile, Neocosmospora piperis and Neocucurbitaria cava.</title>
        <authorList>
            <person name="Hill R."/>
        </authorList>
    </citation>
    <scope>NUCLEOTIDE SEQUENCE</scope>
    <source>
        <strain evidence="3">IMI 355082</strain>
    </source>
</reference>
<feature type="compositionally biased region" description="Basic and acidic residues" evidence="1">
    <location>
        <begin position="502"/>
        <end position="514"/>
    </location>
</feature>
<proteinExistence type="predicted"/>
<feature type="compositionally biased region" description="Polar residues" evidence="1">
    <location>
        <begin position="258"/>
        <end position="267"/>
    </location>
</feature>
<dbReference type="Proteomes" id="UP001140453">
    <property type="component" value="Unassembled WGS sequence"/>
</dbReference>
<feature type="region of interest" description="Disordered" evidence="1">
    <location>
        <begin position="399"/>
        <end position="431"/>
    </location>
</feature>
<sequence>MFTIRGAFYTIIAGACAFERFERAPQSGELNDTRDQTPTIISNQISSSGQEVKKDFRNELLEYTEGRVPLTGDDGLEARQVASFRPPTVFSTQYMTSTITSYAGEPVTSTIFATVTSTLTLTDPASGRKTETLTVTFSPAPQKRTVPRMPNIVQLHSKKAITSLDDLPLRSDQGKRQNNPTTVTSIILMISRTVVTAAPTVLITSTATLSSTLTTTLPISTTTSQVVTIFTGSDGSTTTLSPSTTSLPGTSSQSSQTILPTGTPKSSTVNQGAIAGGVIGGIVGVALLLGILFCFLRRKRKHTEPGSRISGYPTTVTSSSSLDPDRGTLIHHETFHVGTSPPASVAPSASEQQLPIHKPAPLEMRQPVVPAGAIRTVQRSWGTVPSQSHRSEGFYYIDDEEEDGSNGSGLDSTEAQPPSPVASSDIFGPYNSTYRPGRDTWASSVGMSFSTPRNVSILDDTGLETPRMSGSTESILPDEEQDRRDSWTPTIPQRSKPGPWSKELDRTVRFKDDSTTLSRRSRSRDGSVNGSSAFL</sequence>
<keyword evidence="2" id="KW-0812">Transmembrane</keyword>
<evidence type="ECO:0000256" key="1">
    <source>
        <dbReference type="SAM" id="MobiDB-lite"/>
    </source>
</evidence>
<feature type="region of interest" description="Disordered" evidence="1">
    <location>
        <begin position="445"/>
        <end position="535"/>
    </location>
</feature>
<dbReference type="AlphaFoldDB" id="A0A9W8YV57"/>
<feature type="compositionally biased region" description="Polar residues" evidence="1">
    <location>
        <begin position="445"/>
        <end position="454"/>
    </location>
</feature>
<feature type="transmembrane region" description="Helical" evidence="2">
    <location>
        <begin position="273"/>
        <end position="296"/>
    </location>
</feature>
<protein>
    <submittedName>
        <fullName evidence="3">Uncharacterized protein</fullName>
    </submittedName>
</protein>
<accession>A0A9W8YV57</accession>
<comment type="caution">
    <text evidence="3">The sequence shown here is derived from an EMBL/GenBank/DDBJ whole genome shotgun (WGS) entry which is preliminary data.</text>
</comment>